<keyword evidence="3" id="KW-1185">Reference proteome</keyword>
<protein>
    <submittedName>
        <fullName evidence="2">Uncharacterized protein</fullName>
    </submittedName>
</protein>
<evidence type="ECO:0000313" key="2">
    <source>
        <dbReference type="EMBL" id="AXK31947.1"/>
    </source>
</evidence>
<dbReference type="EMBL" id="CP031320">
    <property type="protein sequence ID" value="AXK31947.1"/>
    <property type="molecule type" value="Genomic_DNA"/>
</dbReference>
<feature type="region of interest" description="Disordered" evidence="1">
    <location>
        <begin position="16"/>
        <end position="115"/>
    </location>
</feature>
<evidence type="ECO:0000313" key="3">
    <source>
        <dbReference type="Proteomes" id="UP000254425"/>
    </source>
</evidence>
<name>A0A345XJY1_9ACTN</name>
<organism evidence="2 3">
    <name type="scientific">Streptomyces armeniacus</name>
    <dbReference type="NCBI Taxonomy" id="83291"/>
    <lineage>
        <taxon>Bacteria</taxon>
        <taxon>Bacillati</taxon>
        <taxon>Actinomycetota</taxon>
        <taxon>Actinomycetes</taxon>
        <taxon>Kitasatosporales</taxon>
        <taxon>Streptomycetaceae</taxon>
        <taxon>Streptomyces</taxon>
    </lineage>
</organism>
<dbReference type="AlphaFoldDB" id="A0A345XJY1"/>
<sequence>MAAVVAVALTAGAVAVFRGGDDDKEPTAAGTATPTDSGTAEGREPAPSDSATEEFPDDDLTDGLPTDDYPTDEESPRDFEDIMPTPSDGPRPAYQMEVGDCFDLPEGKQGQGDPVECSAAHDAEVVHQEKLAGEYDTDAEVRKKADAVCKIPMKDAAEGESSVGGTLVQYPKSTGVSLGMRTVTCSLTAGEGKKLYKSIS</sequence>
<evidence type="ECO:0000256" key="1">
    <source>
        <dbReference type="SAM" id="MobiDB-lite"/>
    </source>
</evidence>
<dbReference type="KEGG" id="sarm:DVA86_04085"/>
<dbReference type="Proteomes" id="UP000254425">
    <property type="component" value="Chromosome"/>
</dbReference>
<accession>A0A345XJY1</accession>
<reference evidence="2 3" key="1">
    <citation type="submission" date="2018-07" db="EMBL/GenBank/DDBJ databases">
        <title>Draft genome of the type strain Streptomyces armeniacus ATCC 15676.</title>
        <authorList>
            <person name="Labana P."/>
            <person name="Gosse J.T."/>
            <person name="Boddy C.N."/>
        </authorList>
    </citation>
    <scope>NUCLEOTIDE SEQUENCE [LARGE SCALE GENOMIC DNA]</scope>
    <source>
        <strain evidence="2 3">ATCC 15676</strain>
    </source>
</reference>
<proteinExistence type="predicted"/>
<feature type="compositionally biased region" description="Acidic residues" evidence="1">
    <location>
        <begin position="51"/>
        <end position="61"/>
    </location>
</feature>
<gene>
    <name evidence="2" type="ORF">DVA86_04085</name>
</gene>